<dbReference type="InterPro" id="IPR000859">
    <property type="entry name" value="CUB_dom"/>
</dbReference>
<evidence type="ECO:0000256" key="1">
    <source>
        <dbReference type="ARBA" id="ARBA00023157"/>
    </source>
</evidence>
<dbReference type="SUPFAM" id="SSF49854">
    <property type="entry name" value="Spermadhesin, CUB domain"/>
    <property type="match status" value="2"/>
</dbReference>
<evidence type="ECO:0000313" key="4">
    <source>
        <dbReference type="EMBL" id="OTF81003.1"/>
    </source>
</evidence>
<evidence type="ECO:0000259" key="3">
    <source>
        <dbReference type="PROSITE" id="PS01180"/>
    </source>
</evidence>
<dbReference type="PANTHER" id="PTHR24255">
    <property type="entry name" value="COMPLEMENT COMPONENT 1, S SUBCOMPONENT-RELATED"/>
    <property type="match status" value="1"/>
</dbReference>
<accession>A0A1Y3BMG9</accession>
<dbReference type="Proteomes" id="UP000194236">
    <property type="component" value="Unassembled WGS sequence"/>
</dbReference>
<dbReference type="OrthoDB" id="6369184at2759"/>
<dbReference type="PROSITE" id="PS01180">
    <property type="entry name" value="CUB"/>
    <property type="match status" value="2"/>
</dbReference>
<dbReference type="GO" id="GO:0005615">
    <property type="term" value="C:extracellular space"/>
    <property type="evidence" value="ECO:0007669"/>
    <property type="project" value="TreeGrafter"/>
</dbReference>
<comment type="caution">
    <text evidence="2">Lacks conserved residue(s) required for the propagation of feature annotation.</text>
</comment>
<keyword evidence="1" id="KW-1015">Disulfide bond</keyword>
<dbReference type="GO" id="GO:0004252">
    <property type="term" value="F:serine-type endopeptidase activity"/>
    <property type="evidence" value="ECO:0007669"/>
    <property type="project" value="TreeGrafter"/>
</dbReference>
<protein>
    <recommendedName>
        <fullName evidence="3">CUB domain-containing protein</fullName>
    </recommendedName>
</protein>
<proteinExistence type="predicted"/>
<evidence type="ECO:0000313" key="5">
    <source>
        <dbReference type="Proteomes" id="UP000194236"/>
    </source>
</evidence>
<keyword evidence="5" id="KW-1185">Reference proteome</keyword>
<reference evidence="4 5" key="1">
    <citation type="submission" date="2017-03" db="EMBL/GenBank/DDBJ databases">
        <title>Genome Survey of Euroglyphus maynei.</title>
        <authorList>
            <person name="Arlian L.G."/>
            <person name="Morgan M.S."/>
            <person name="Rider S.D."/>
        </authorList>
    </citation>
    <scope>NUCLEOTIDE SEQUENCE [LARGE SCALE GENOMIC DNA]</scope>
    <source>
        <strain evidence="4">Arlian Lab</strain>
        <tissue evidence="4">Whole body</tissue>
    </source>
</reference>
<evidence type="ECO:0000256" key="2">
    <source>
        <dbReference type="PROSITE-ProRule" id="PRU00059"/>
    </source>
</evidence>
<organism evidence="4 5">
    <name type="scientific">Euroglyphus maynei</name>
    <name type="common">Mayne's house dust mite</name>
    <dbReference type="NCBI Taxonomy" id="6958"/>
    <lineage>
        <taxon>Eukaryota</taxon>
        <taxon>Metazoa</taxon>
        <taxon>Ecdysozoa</taxon>
        <taxon>Arthropoda</taxon>
        <taxon>Chelicerata</taxon>
        <taxon>Arachnida</taxon>
        <taxon>Acari</taxon>
        <taxon>Acariformes</taxon>
        <taxon>Sarcoptiformes</taxon>
        <taxon>Astigmata</taxon>
        <taxon>Psoroptidia</taxon>
        <taxon>Analgoidea</taxon>
        <taxon>Pyroglyphidae</taxon>
        <taxon>Pyroglyphinae</taxon>
        <taxon>Euroglyphus</taxon>
    </lineage>
</organism>
<comment type="caution">
    <text evidence="4">The sequence shown here is derived from an EMBL/GenBank/DDBJ whole genome shotgun (WGS) entry which is preliminary data.</text>
</comment>
<dbReference type="Gene3D" id="2.60.120.290">
    <property type="entry name" value="Spermadhesin, CUB domain"/>
    <property type="match status" value="2"/>
</dbReference>
<dbReference type="EMBL" id="MUJZ01015667">
    <property type="protein sequence ID" value="OTF81003.1"/>
    <property type="molecule type" value="Genomic_DNA"/>
</dbReference>
<feature type="non-terminal residue" evidence="4">
    <location>
        <position position="1"/>
    </location>
</feature>
<dbReference type="Pfam" id="PF00431">
    <property type="entry name" value="CUB"/>
    <property type="match status" value="1"/>
</dbReference>
<dbReference type="SMART" id="SM00042">
    <property type="entry name" value="CUB"/>
    <property type="match status" value="2"/>
</dbReference>
<dbReference type="AlphaFoldDB" id="A0A1Y3BMG9"/>
<gene>
    <name evidence="4" type="ORF">BLA29_007187</name>
</gene>
<name>A0A1Y3BMG9_EURMA</name>
<dbReference type="InterPro" id="IPR035914">
    <property type="entry name" value="Sperma_CUB_dom_sf"/>
</dbReference>
<feature type="domain" description="CUB" evidence="3">
    <location>
        <begin position="178"/>
        <end position="286"/>
    </location>
</feature>
<feature type="domain" description="CUB" evidence="3">
    <location>
        <begin position="10"/>
        <end position="140"/>
    </location>
</feature>
<dbReference type="CDD" id="cd00041">
    <property type="entry name" value="CUB"/>
    <property type="match status" value="1"/>
</dbReference>
<dbReference type="PANTHER" id="PTHR24255:SF31">
    <property type="entry name" value="CUBILIN-LIKE PROTEIN"/>
    <property type="match status" value="1"/>
</dbReference>
<sequence length="326" mass="37761">NVSTTTTNKCEFWLVSNEGNLTSFGDPSQSVNCVYRITPIDPTVCSVELHFNDFDVTDMRSEQTEQPTLEKEFAQLSANHNSCLDNYLEFNNRKRYCHHDWNNRMDIVNIDPNYEKDFVFRLVLDRTVHSSGFNIKYKPLFDTCDEMMGKHLKTTKQENETLEMLASSSTLPSSSSYCEIRHQELEFEIKSANYPKNYSNNLDCIHYVIRKSDDICGLELKFIHFDIEESEGCAYDFFEIDGENFCGRLPNGSRNIFHFDTAVKTIAFQSDSQINGPGFHIKIRQVNDCRNAFMPVETHKPTSETSGRQQKCSIIWHEREGKLTLK</sequence>